<dbReference type="InParanoid" id="A0A2K1QJZ5"/>
<name>A0A2K1QJZ5_9PEZI</name>
<proteinExistence type="predicted"/>
<feature type="compositionally biased region" description="Polar residues" evidence="1">
    <location>
        <begin position="304"/>
        <end position="318"/>
    </location>
</feature>
<feature type="region of interest" description="Disordered" evidence="1">
    <location>
        <begin position="218"/>
        <end position="366"/>
    </location>
</feature>
<evidence type="ECO:0000256" key="1">
    <source>
        <dbReference type="SAM" id="MobiDB-lite"/>
    </source>
</evidence>
<dbReference type="OrthoDB" id="10336655at2759"/>
<feature type="compositionally biased region" description="Polar residues" evidence="1">
    <location>
        <begin position="249"/>
        <end position="261"/>
    </location>
</feature>
<evidence type="ECO:0000313" key="3">
    <source>
        <dbReference type="Proteomes" id="UP000243797"/>
    </source>
</evidence>
<reference evidence="2 3" key="1">
    <citation type="submission" date="2017-06" db="EMBL/GenBank/DDBJ databases">
        <title>Draft genome sequence of a variant of Elsinoe murrayae.</title>
        <authorList>
            <person name="Cheng Q."/>
        </authorList>
    </citation>
    <scope>NUCLEOTIDE SEQUENCE [LARGE SCALE GENOMIC DNA]</scope>
    <source>
        <strain evidence="2 3">CQ-2017a</strain>
    </source>
</reference>
<sequence length="375" mass="41279">MGNHVSTPAGAQRQSTIVNVPTVWRAPPTGVATPPSAPVARARAVQDRIIAHMDAIKTILANKSTGLDDTQAKHLDRLIRDAILPLSDDLQNSILGQIVKANLVLEKESKVLNKRVTKTNSENFELITKRDTAVNENKVLKDTLKERNQDCLALQKCITDLHKQRVKSDAADATNEQIIRLKDQRLSELTTRLIKVEHQYERLIEWQEQLRLVNDRFQSSNKRQRRDAVSEPDNFPYPDTSPAAAVDSQDVTMADNQSTTHEAAVDMPATPSHTGTQLEGCIDLTADNGIGSSPTATADEEETPGSSPPSAHITTGSFNFKLGTSPKAISKAHTSPDMGMIDSPSNEVAPKQTYTQTQTFDTGDDNDIAWYARRR</sequence>
<evidence type="ECO:0000313" key="2">
    <source>
        <dbReference type="EMBL" id="PNS15281.1"/>
    </source>
</evidence>
<comment type="caution">
    <text evidence="2">The sequence shown here is derived from an EMBL/GenBank/DDBJ whole genome shotgun (WGS) entry which is preliminary data.</text>
</comment>
<dbReference type="EMBL" id="NKHZ01000080">
    <property type="protein sequence ID" value="PNS15281.1"/>
    <property type="molecule type" value="Genomic_DNA"/>
</dbReference>
<dbReference type="AlphaFoldDB" id="A0A2K1QJZ5"/>
<gene>
    <name evidence="2" type="ORF">CAC42_8282</name>
</gene>
<organism evidence="2 3">
    <name type="scientific">Sphaceloma murrayae</name>
    <dbReference type="NCBI Taxonomy" id="2082308"/>
    <lineage>
        <taxon>Eukaryota</taxon>
        <taxon>Fungi</taxon>
        <taxon>Dikarya</taxon>
        <taxon>Ascomycota</taxon>
        <taxon>Pezizomycotina</taxon>
        <taxon>Dothideomycetes</taxon>
        <taxon>Dothideomycetidae</taxon>
        <taxon>Myriangiales</taxon>
        <taxon>Elsinoaceae</taxon>
        <taxon>Sphaceloma</taxon>
    </lineage>
</organism>
<feature type="compositionally biased region" description="Polar residues" evidence="1">
    <location>
        <begin position="352"/>
        <end position="361"/>
    </location>
</feature>
<keyword evidence="3" id="KW-1185">Reference proteome</keyword>
<accession>A0A2K1QJZ5</accession>
<protein>
    <submittedName>
        <fullName evidence="2">Uncharacterized protein</fullName>
    </submittedName>
</protein>
<dbReference type="Proteomes" id="UP000243797">
    <property type="component" value="Unassembled WGS sequence"/>
</dbReference>